<dbReference type="Proteomes" id="UP000198379">
    <property type="component" value="Unassembled WGS sequence"/>
</dbReference>
<gene>
    <name evidence="2" type="ORF">SAMN06265376_103389</name>
</gene>
<proteinExistence type="predicted"/>
<evidence type="ECO:0000313" key="2">
    <source>
        <dbReference type="EMBL" id="SNR84934.1"/>
    </source>
</evidence>
<accession>A0A238ZQE0</accession>
<evidence type="ECO:0000259" key="1">
    <source>
        <dbReference type="Pfam" id="PF04536"/>
    </source>
</evidence>
<protein>
    <recommendedName>
        <fullName evidence="1">TPM domain-containing protein</fullName>
    </recommendedName>
</protein>
<keyword evidence="3" id="KW-1185">Reference proteome</keyword>
<organism evidence="2 3">
    <name type="scientific">Dokdonia pacifica</name>
    <dbReference type="NCBI Taxonomy" id="1627892"/>
    <lineage>
        <taxon>Bacteria</taxon>
        <taxon>Pseudomonadati</taxon>
        <taxon>Bacteroidota</taxon>
        <taxon>Flavobacteriia</taxon>
        <taxon>Flavobacteriales</taxon>
        <taxon>Flavobacteriaceae</taxon>
        <taxon>Dokdonia</taxon>
    </lineage>
</organism>
<evidence type="ECO:0000313" key="3">
    <source>
        <dbReference type="Proteomes" id="UP000198379"/>
    </source>
</evidence>
<dbReference type="PANTHER" id="PTHR30373">
    <property type="entry name" value="UPF0603 PROTEIN YGCG"/>
    <property type="match status" value="1"/>
</dbReference>
<name>A0A238ZQE0_9FLAO</name>
<dbReference type="InterPro" id="IPR007621">
    <property type="entry name" value="TPM_dom"/>
</dbReference>
<dbReference type="OrthoDB" id="9810918at2"/>
<dbReference type="PANTHER" id="PTHR30373:SF2">
    <property type="entry name" value="UPF0603 PROTEIN YGCG"/>
    <property type="match status" value="1"/>
</dbReference>
<reference evidence="2 3" key="1">
    <citation type="submission" date="2017-06" db="EMBL/GenBank/DDBJ databases">
        <authorList>
            <person name="Kim H.J."/>
            <person name="Triplett B.A."/>
        </authorList>
    </citation>
    <scope>NUCLEOTIDE SEQUENCE [LARGE SCALE GENOMIC DNA]</scope>
    <source>
        <strain evidence="2 3">DSM 25597</strain>
    </source>
</reference>
<sequence>MFKKQLIIIIVLACITCCKGYSQKPEMMRADSIVEIVDSQEHIFPKSIGIINDYEHIFTENQIKVLSDHLYQYDLTTTRQIVVITIDDLSPYEDSQQYATAIGNDWGVGDPNKDNGLIIVFSSALRKVGIATGYGTEHILTDEICKEVIDDIMIPKFKDAQYYEGIQKGIEALIKAWN</sequence>
<dbReference type="EMBL" id="FZNY01000003">
    <property type="protein sequence ID" value="SNR84934.1"/>
    <property type="molecule type" value="Genomic_DNA"/>
</dbReference>
<dbReference type="Gene3D" id="3.10.310.50">
    <property type="match status" value="1"/>
</dbReference>
<feature type="domain" description="TPM" evidence="1">
    <location>
        <begin position="51"/>
        <end position="175"/>
    </location>
</feature>
<dbReference type="Pfam" id="PF04536">
    <property type="entry name" value="TPM_phosphatase"/>
    <property type="match status" value="1"/>
</dbReference>
<dbReference type="AlphaFoldDB" id="A0A238ZQE0"/>